<evidence type="ECO:0000313" key="3">
    <source>
        <dbReference type="EMBL" id="GAU34183.1"/>
    </source>
</evidence>
<proteinExistence type="predicted"/>
<dbReference type="PANTHER" id="PTHR45589">
    <property type="entry name" value="WD REPEAT DOMAIN 62, ISOFORM G"/>
    <property type="match status" value="1"/>
</dbReference>
<evidence type="ECO:0000256" key="1">
    <source>
        <dbReference type="PROSITE-ProRule" id="PRU00221"/>
    </source>
</evidence>
<dbReference type="PANTHER" id="PTHR45589:SF1">
    <property type="entry name" value="WD REPEAT DOMAIN 62, ISOFORM G"/>
    <property type="match status" value="1"/>
</dbReference>
<dbReference type="AlphaFoldDB" id="A0A2Z6MWK9"/>
<dbReference type="InterPro" id="IPR011044">
    <property type="entry name" value="Quino_amine_DH_bsu"/>
</dbReference>
<dbReference type="Pfam" id="PF00400">
    <property type="entry name" value="WD40"/>
    <property type="match status" value="4"/>
</dbReference>
<dbReference type="InterPro" id="IPR036322">
    <property type="entry name" value="WD40_repeat_dom_sf"/>
</dbReference>
<dbReference type="SUPFAM" id="SSF50969">
    <property type="entry name" value="YVTN repeat-like/Quinoprotein amine dehydrogenase"/>
    <property type="match status" value="1"/>
</dbReference>
<name>A0A2Z6MWK9_TRISU</name>
<dbReference type="SMART" id="SM00320">
    <property type="entry name" value="WD40"/>
    <property type="match status" value="11"/>
</dbReference>
<dbReference type="Proteomes" id="UP000242715">
    <property type="component" value="Unassembled WGS sequence"/>
</dbReference>
<feature type="repeat" description="WD" evidence="1">
    <location>
        <begin position="378"/>
        <end position="400"/>
    </location>
</feature>
<evidence type="ECO:0008006" key="5">
    <source>
        <dbReference type="Google" id="ProtNLM"/>
    </source>
</evidence>
<dbReference type="OrthoDB" id="6154712at2759"/>
<feature type="compositionally biased region" description="Polar residues" evidence="2">
    <location>
        <begin position="848"/>
        <end position="863"/>
    </location>
</feature>
<dbReference type="InterPro" id="IPR001680">
    <property type="entry name" value="WD40_rpt"/>
</dbReference>
<evidence type="ECO:0000313" key="4">
    <source>
        <dbReference type="Proteomes" id="UP000242715"/>
    </source>
</evidence>
<dbReference type="PROSITE" id="PS50082">
    <property type="entry name" value="WD_REPEATS_2"/>
    <property type="match status" value="1"/>
</dbReference>
<accession>A0A2Z6MWK9</accession>
<keyword evidence="1" id="KW-0853">WD repeat</keyword>
<keyword evidence="4" id="KW-1185">Reference proteome</keyword>
<dbReference type="SUPFAM" id="SSF50978">
    <property type="entry name" value="WD40 repeat-like"/>
    <property type="match status" value="2"/>
</dbReference>
<gene>
    <name evidence="3" type="ORF">TSUD_162840</name>
</gene>
<organism evidence="3 4">
    <name type="scientific">Trifolium subterraneum</name>
    <name type="common">Subterranean clover</name>
    <dbReference type="NCBI Taxonomy" id="3900"/>
    <lineage>
        <taxon>Eukaryota</taxon>
        <taxon>Viridiplantae</taxon>
        <taxon>Streptophyta</taxon>
        <taxon>Embryophyta</taxon>
        <taxon>Tracheophyta</taxon>
        <taxon>Spermatophyta</taxon>
        <taxon>Magnoliopsida</taxon>
        <taxon>eudicotyledons</taxon>
        <taxon>Gunneridae</taxon>
        <taxon>Pentapetalae</taxon>
        <taxon>rosids</taxon>
        <taxon>fabids</taxon>
        <taxon>Fabales</taxon>
        <taxon>Fabaceae</taxon>
        <taxon>Papilionoideae</taxon>
        <taxon>50 kb inversion clade</taxon>
        <taxon>NPAAA clade</taxon>
        <taxon>Hologalegina</taxon>
        <taxon>IRL clade</taxon>
        <taxon>Trifolieae</taxon>
        <taxon>Trifolium</taxon>
    </lineage>
</organism>
<dbReference type="InterPro" id="IPR015943">
    <property type="entry name" value="WD40/YVTN_repeat-like_dom_sf"/>
</dbReference>
<evidence type="ECO:0000256" key="2">
    <source>
        <dbReference type="SAM" id="MobiDB-lite"/>
    </source>
</evidence>
<reference evidence="4" key="1">
    <citation type="journal article" date="2017" name="Front. Plant Sci.">
        <title>Climate Clever Clovers: New Paradigm to Reduce the Environmental Footprint of Ruminants by Breeding Low Methanogenic Forages Utilizing Haplotype Variation.</title>
        <authorList>
            <person name="Kaur P."/>
            <person name="Appels R."/>
            <person name="Bayer P.E."/>
            <person name="Keeble-Gagnere G."/>
            <person name="Wang J."/>
            <person name="Hirakawa H."/>
            <person name="Shirasawa K."/>
            <person name="Vercoe P."/>
            <person name="Stefanova K."/>
            <person name="Durmic Z."/>
            <person name="Nichols P."/>
            <person name="Revell C."/>
            <person name="Isobe S.N."/>
            <person name="Edwards D."/>
            <person name="Erskine W."/>
        </authorList>
    </citation>
    <scope>NUCLEOTIDE SEQUENCE [LARGE SCALE GENOMIC DNA]</scope>
    <source>
        <strain evidence="4">cv. Daliak</strain>
    </source>
</reference>
<feature type="region of interest" description="Disordered" evidence="2">
    <location>
        <begin position="841"/>
        <end position="863"/>
    </location>
</feature>
<sequence length="1174" mass="129204">MRNPSSGGSVVVILDVNSGTQSHLIASDRLPLKPLRCVALSQDGRFVAAGEAGNQASVLVWDFSTLSVVSELKGHLYGVSCICFSPNGKHLVSVGVYIYLWDWRSGHLITKLQATSSGSTVSSVSFSSDAKFIVTAGKKHLKFWTLESSRKTQQNGGLRKTVRTASLAIKEKLANLSIQKDCSFTSIASSVWTNSSDDNHKQAGGLFPIYTLTDSGILYLIHSGLSVRKSVILKVQKAFALSTSGKLIACACNNGTVLLYTPLSLEYVGSILYSKANKFYEENNTVFHARFPEQNFQQLPALPDAVACQFSTLEKLVVIYRDHSLYIWDINDVNQVTKCFALVSHSSCIWDIKNLCCENMHDPSLACTAKGCSGGISFATCSTDGTIRLWDISLQSDLSKNAEELKNELLGSSCLVSAGTFERDAVKVDLTSQEFRSLAVSSDGKYLAAGDCKGNLHIYNLQTSEYTCLQGAHDAEILTLSFTLSTQDISGEIAKKSYFLASGGRDCIIHLYDVERNFDLIGSVDDHSAAVTSIKVSSNSCSILSCSADSFLVLHDVVIANNGYKILPQHRQRASQFGTVYDMAVDLTSETVVTVGQDKKIKTFDVATRRLIRSYNHDKVFGEPIRVIMDPSCTYVVCSFSNKSTYIYDFMTGEMVAKATGHAEIVTGGAWIHQRVKVVKSSILSFTFPLPVPCATTLSPGPPISSSPKVDGDGCIFVWKLPTPLSTKILEKIMEKSNPLPSRIPDQPPACSHLPSCKEECQQCNINHKDVPSLRKESQSGNIVLNSKSCHRETPSFKYSISRLPRWAQANVTDDYNDVCRNVSETSSEAYSALSPEVQIPSDHASLSPETVNTQCSSRPRGTSNNTFLDNHWRSVYTVCMDALSSPEMQNVLDTKFPKIFSSLRQDRAMISEDQMGLVLDQHVGNNNDSSCNSEEVSDRKVEQLHLDESQSMPNINLEDNLDSLPCEEESDIFTQHFGNLSSTHKMKSRNSSVRKFSARYTVKWDYAGDYKKLFSSPVRNMTDSKRSKEEAATDNISENRSLQVKEIEARNYCEQNLKNSAPNSIHELISFPAKENSIDNQLGLNRDQKEGGCEGSELQETIAACKKAFGSLDEAAESAVQLFSNLEKYYGEEVSRDGVQFLNDAAELLPLIVEKVSTVARLVQCRKNNSCGS</sequence>
<dbReference type="Gene3D" id="2.130.10.10">
    <property type="entry name" value="YVTN repeat-like/Quinoprotein amine dehydrogenase"/>
    <property type="match status" value="4"/>
</dbReference>
<dbReference type="InterPro" id="IPR052779">
    <property type="entry name" value="WDR62"/>
</dbReference>
<protein>
    <recommendedName>
        <fullName evidence="5">Anaphase-promoting complex subunit 4 WD40 domain-containing protein</fullName>
    </recommendedName>
</protein>
<dbReference type="EMBL" id="DF973548">
    <property type="protein sequence ID" value="GAU34183.1"/>
    <property type="molecule type" value="Genomic_DNA"/>
</dbReference>